<protein>
    <submittedName>
        <fullName evidence="2">DUF3941 domain-containing protein</fullName>
    </submittedName>
</protein>
<accession>A0A7X2J118</accession>
<evidence type="ECO:0000313" key="2">
    <source>
        <dbReference type="EMBL" id="MRX73487.1"/>
    </source>
</evidence>
<dbReference type="InterPro" id="IPR025077">
    <property type="entry name" value="DUF3941"/>
</dbReference>
<evidence type="ECO:0000256" key="1">
    <source>
        <dbReference type="SAM" id="MobiDB-lite"/>
    </source>
</evidence>
<keyword evidence="3" id="KW-1185">Reference proteome</keyword>
<dbReference type="AlphaFoldDB" id="A0A7X2J118"/>
<proteinExistence type="predicted"/>
<dbReference type="Proteomes" id="UP000448867">
    <property type="component" value="Unassembled WGS sequence"/>
</dbReference>
<organism evidence="2 3">
    <name type="scientific">Metabacillus lacus</name>
    <dbReference type="NCBI Taxonomy" id="1983721"/>
    <lineage>
        <taxon>Bacteria</taxon>
        <taxon>Bacillati</taxon>
        <taxon>Bacillota</taxon>
        <taxon>Bacilli</taxon>
        <taxon>Bacillales</taxon>
        <taxon>Bacillaceae</taxon>
        <taxon>Metabacillus</taxon>
    </lineage>
</organism>
<dbReference type="EMBL" id="WKKI01000036">
    <property type="protein sequence ID" value="MRX73487.1"/>
    <property type="molecule type" value="Genomic_DNA"/>
</dbReference>
<name>A0A7X2J118_9BACI</name>
<dbReference type="Pfam" id="PF13081">
    <property type="entry name" value="DUF3941"/>
    <property type="match status" value="1"/>
</dbReference>
<reference evidence="2 3" key="1">
    <citation type="submission" date="2019-11" db="EMBL/GenBank/DDBJ databases">
        <title>Bacillus lacus genome.</title>
        <authorList>
            <person name="Allen C.J."/>
            <person name="Newman J.D."/>
        </authorList>
    </citation>
    <scope>NUCLEOTIDE SEQUENCE [LARGE SCALE GENOMIC DNA]</scope>
    <source>
        <strain evidence="2 3">KCTC 33946</strain>
    </source>
</reference>
<feature type="region of interest" description="Disordered" evidence="1">
    <location>
        <begin position="1"/>
        <end position="43"/>
    </location>
</feature>
<evidence type="ECO:0000313" key="3">
    <source>
        <dbReference type="Proteomes" id="UP000448867"/>
    </source>
</evidence>
<comment type="caution">
    <text evidence="2">The sequence shown here is derived from an EMBL/GenBank/DDBJ whole genome shotgun (WGS) entry which is preliminary data.</text>
</comment>
<feature type="compositionally biased region" description="Basic and acidic residues" evidence="1">
    <location>
        <begin position="1"/>
        <end position="30"/>
    </location>
</feature>
<sequence>MSNTRDDDKKPKDNNAKNHLKNLQEAENSRQGKKSYSKKTDHL</sequence>
<dbReference type="RefSeq" id="WP_154308951.1">
    <property type="nucleotide sequence ID" value="NZ_WKKI01000036.1"/>
</dbReference>
<gene>
    <name evidence="2" type="ORF">GJU40_15190</name>
</gene>